<evidence type="ECO:0000256" key="2">
    <source>
        <dbReference type="SAM" id="SignalP"/>
    </source>
</evidence>
<proteinExistence type="predicted"/>
<accession>A0A9J9QAR9</accession>
<dbReference type="EMBL" id="CP001392">
    <property type="protein sequence ID" value="ACM32677.1"/>
    <property type="molecule type" value="Genomic_DNA"/>
</dbReference>
<organism evidence="3 4">
    <name type="scientific">Acidovorax ebreus (strain TPSY)</name>
    <name type="common">Diaphorobacter sp. (strain TPSY)</name>
    <dbReference type="NCBI Taxonomy" id="535289"/>
    <lineage>
        <taxon>Bacteria</taxon>
        <taxon>Pseudomonadati</taxon>
        <taxon>Pseudomonadota</taxon>
        <taxon>Betaproteobacteria</taxon>
        <taxon>Burkholderiales</taxon>
        <taxon>Comamonadaceae</taxon>
        <taxon>Diaphorobacter</taxon>
    </lineage>
</organism>
<dbReference type="AlphaFoldDB" id="A0A9J9QAR9"/>
<dbReference type="Proteomes" id="UP000000450">
    <property type="component" value="Chromosome"/>
</dbReference>
<evidence type="ECO:0000256" key="1">
    <source>
        <dbReference type="SAM" id="MobiDB-lite"/>
    </source>
</evidence>
<keyword evidence="4" id="KW-1185">Reference proteome</keyword>
<name>A0A9J9QAR9_ACIET</name>
<reference evidence="3 4" key="1">
    <citation type="journal article" date="2010" name="J. Bacteriol.">
        <title>Completed genome sequence of the anaerobic iron-oxidizing bacterium Acidovorax ebreus strain TPSY.</title>
        <authorList>
            <person name="Byrne-Bailey K.G."/>
            <person name="Weber K.A."/>
            <person name="Chair A.H."/>
            <person name="Bose S."/>
            <person name="Knox T."/>
            <person name="Spanbauer T.L."/>
            <person name="Chertkov O."/>
            <person name="Coates J.D."/>
        </authorList>
    </citation>
    <scope>NUCLEOTIDE SEQUENCE [LARGE SCALE GENOMIC DNA]</scope>
    <source>
        <strain evidence="3 4">TPSY</strain>
    </source>
</reference>
<feature type="region of interest" description="Disordered" evidence="1">
    <location>
        <begin position="34"/>
        <end position="64"/>
    </location>
</feature>
<evidence type="ECO:0000313" key="4">
    <source>
        <dbReference type="Proteomes" id="UP000000450"/>
    </source>
</evidence>
<dbReference type="RefSeq" id="WP_015912854.1">
    <property type="nucleotide sequence ID" value="NC_011992.1"/>
</dbReference>
<protein>
    <submittedName>
        <fullName evidence="3">Uncharacterized protein</fullName>
    </submittedName>
</protein>
<feature type="compositionally biased region" description="Polar residues" evidence="1">
    <location>
        <begin position="36"/>
        <end position="47"/>
    </location>
</feature>
<sequence length="115" mass="11750">MRFAHPTSPAAMMALAALAGIAPPTWAQVDNVPAAPSQTATADSAQAPSLPLHHQPLPPSGDVAEADIGWKAANTAVGAFPGGHSDIVRWEAEQARAAPPSPGMPTPKHHYGGRP</sequence>
<gene>
    <name evidence="3" type="ordered locus">Dtpsy_1210</name>
</gene>
<keyword evidence="2" id="KW-0732">Signal</keyword>
<feature type="region of interest" description="Disordered" evidence="1">
    <location>
        <begin position="93"/>
        <end position="115"/>
    </location>
</feature>
<feature type="chain" id="PRO_5039952549" evidence="2">
    <location>
        <begin position="28"/>
        <end position="115"/>
    </location>
</feature>
<feature type="signal peptide" evidence="2">
    <location>
        <begin position="1"/>
        <end position="27"/>
    </location>
</feature>
<evidence type="ECO:0000313" key="3">
    <source>
        <dbReference type="EMBL" id="ACM32677.1"/>
    </source>
</evidence>
<dbReference type="KEGG" id="dia:Dtpsy_1210"/>